<sequence length="177" mass="20542">MNSALLALLQANGCDQQIFDPPDDFEISPGIIDQDELFSSFNPTPAYNLVNDQDEETSRTEDDYLNMRHAYINEVHNQEKRDENVEKLKEFEQIAREGSPDELLELFRKKHIWKKAVCQMQGKYDICEDELCSNIALPGSKYCPNHIHLDSEQKLFIQCPNCHRNHPKMIRCPSCNV</sequence>
<evidence type="ECO:0000256" key="2">
    <source>
        <dbReference type="ARBA" id="ARBA00023242"/>
    </source>
</evidence>
<dbReference type="Pfam" id="PF13891">
    <property type="entry name" value="zf-C3HC3H_KANSL2"/>
    <property type="match status" value="1"/>
</dbReference>
<reference evidence="4 5" key="1">
    <citation type="submission" date="2024-04" db="EMBL/GenBank/DDBJ databases">
        <title>Tritrichomonas musculus Genome.</title>
        <authorList>
            <person name="Alves-Ferreira E."/>
            <person name="Grigg M."/>
            <person name="Lorenzi H."/>
            <person name="Galac M."/>
        </authorList>
    </citation>
    <scope>NUCLEOTIDE SEQUENCE [LARGE SCALE GENOMIC DNA]</scope>
    <source>
        <strain evidence="4 5">EAF2021</strain>
    </source>
</reference>
<dbReference type="Proteomes" id="UP001470230">
    <property type="component" value="Unassembled WGS sequence"/>
</dbReference>
<proteinExistence type="predicted"/>
<gene>
    <name evidence="4" type="ORF">M9Y10_008898</name>
</gene>
<accession>A0ABR2J1X3</accession>
<evidence type="ECO:0000259" key="3">
    <source>
        <dbReference type="Pfam" id="PF13891"/>
    </source>
</evidence>
<name>A0ABR2J1X3_9EUKA</name>
<dbReference type="InterPro" id="IPR025927">
    <property type="entry name" value="Znf_KANL2-like"/>
</dbReference>
<dbReference type="EMBL" id="JAPFFF010000014">
    <property type="protein sequence ID" value="KAK8870985.1"/>
    <property type="molecule type" value="Genomic_DNA"/>
</dbReference>
<keyword evidence="5" id="KW-1185">Reference proteome</keyword>
<evidence type="ECO:0000256" key="1">
    <source>
        <dbReference type="ARBA" id="ARBA00004123"/>
    </source>
</evidence>
<evidence type="ECO:0000313" key="4">
    <source>
        <dbReference type="EMBL" id="KAK8870985.1"/>
    </source>
</evidence>
<organism evidence="4 5">
    <name type="scientific">Tritrichomonas musculus</name>
    <dbReference type="NCBI Taxonomy" id="1915356"/>
    <lineage>
        <taxon>Eukaryota</taxon>
        <taxon>Metamonada</taxon>
        <taxon>Parabasalia</taxon>
        <taxon>Tritrichomonadida</taxon>
        <taxon>Tritrichomonadidae</taxon>
        <taxon>Tritrichomonas</taxon>
    </lineage>
</organism>
<feature type="domain" description="KANL2-like probable zinc-finger" evidence="3">
    <location>
        <begin position="127"/>
        <end position="165"/>
    </location>
</feature>
<comment type="subcellular location">
    <subcellularLocation>
        <location evidence="1">Nucleus</location>
    </subcellularLocation>
</comment>
<protein>
    <recommendedName>
        <fullName evidence="3">KANL2-like probable zinc-finger domain-containing protein</fullName>
    </recommendedName>
</protein>
<evidence type="ECO:0000313" key="5">
    <source>
        <dbReference type="Proteomes" id="UP001470230"/>
    </source>
</evidence>
<comment type="caution">
    <text evidence="4">The sequence shown here is derived from an EMBL/GenBank/DDBJ whole genome shotgun (WGS) entry which is preliminary data.</text>
</comment>
<keyword evidence="2" id="KW-0539">Nucleus</keyword>